<keyword evidence="5 8" id="KW-1133">Transmembrane helix</keyword>
<dbReference type="NCBIfam" id="TIGR00788">
    <property type="entry name" value="fbt"/>
    <property type="match status" value="1"/>
</dbReference>
<protein>
    <submittedName>
        <fullName evidence="9">Folate-biopterin transporter family</fullName>
    </submittedName>
</protein>
<evidence type="ECO:0000256" key="3">
    <source>
        <dbReference type="ARBA" id="ARBA00022448"/>
    </source>
</evidence>
<keyword evidence="10" id="KW-1185">Reference proteome</keyword>
<dbReference type="PANTHER" id="PTHR31585">
    <property type="entry name" value="FOLATE-BIOPTERIN TRANSPORTER 1, CHLOROPLASTIC"/>
    <property type="match status" value="1"/>
</dbReference>
<evidence type="ECO:0000256" key="1">
    <source>
        <dbReference type="ARBA" id="ARBA00004141"/>
    </source>
</evidence>
<evidence type="ECO:0000256" key="4">
    <source>
        <dbReference type="ARBA" id="ARBA00022692"/>
    </source>
</evidence>
<reference evidence="9 10" key="1">
    <citation type="journal article" date="2009" name="Science">
        <title>Green evolution and dynamic adaptations revealed by genomes of the marine picoeukaryotes Micromonas.</title>
        <authorList>
            <person name="Worden A.Z."/>
            <person name="Lee J.H."/>
            <person name="Mock T."/>
            <person name="Rouze P."/>
            <person name="Simmons M.P."/>
            <person name="Aerts A.L."/>
            <person name="Allen A.E."/>
            <person name="Cuvelier M.L."/>
            <person name="Derelle E."/>
            <person name="Everett M.V."/>
            <person name="Foulon E."/>
            <person name="Grimwood J."/>
            <person name="Gundlach H."/>
            <person name="Henrissat B."/>
            <person name="Napoli C."/>
            <person name="McDonald S.M."/>
            <person name="Parker M.S."/>
            <person name="Rombauts S."/>
            <person name="Salamov A."/>
            <person name="Von Dassow P."/>
            <person name="Badger J.H."/>
            <person name="Coutinho P.M."/>
            <person name="Demir E."/>
            <person name="Dubchak I."/>
            <person name="Gentemann C."/>
            <person name="Eikrem W."/>
            <person name="Gready J.E."/>
            <person name="John U."/>
            <person name="Lanier W."/>
            <person name="Lindquist E.A."/>
            <person name="Lucas S."/>
            <person name="Mayer K.F."/>
            <person name="Moreau H."/>
            <person name="Not F."/>
            <person name="Otillar R."/>
            <person name="Panaud O."/>
            <person name="Pangilinan J."/>
            <person name="Paulsen I."/>
            <person name="Piegu B."/>
            <person name="Poliakov A."/>
            <person name="Robbens S."/>
            <person name="Schmutz J."/>
            <person name="Toulza E."/>
            <person name="Wyss T."/>
            <person name="Zelensky A."/>
            <person name="Zhou K."/>
            <person name="Armbrust E.V."/>
            <person name="Bhattacharya D."/>
            <person name="Goodenough U.W."/>
            <person name="Van de Peer Y."/>
            <person name="Grigoriev I.V."/>
        </authorList>
    </citation>
    <scope>NUCLEOTIDE SEQUENCE [LARGE SCALE GENOMIC DNA]</scope>
    <source>
        <strain evidence="10">RCC299 / NOUM17</strain>
    </source>
</reference>
<dbReference type="InterPro" id="IPR039309">
    <property type="entry name" value="BT1"/>
</dbReference>
<dbReference type="eggNOG" id="ENOG502QPYM">
    <property type="taxonomic scope" value="Eukaryota"/>
</dbReference>
<evidence type="ECO:0000313" key="9">
    <source>
        <dbReference type="EMBL" id="ACO61340.1"/>
    </source>
</evidence>
<dbReference type="InterPro" id="IPR036259">
    <property type="entry name" value="MFS_trans_sf"/>
</dbReference>
<feature type="transmembrane region" description="Helical" evidence="8">
    <location>
        <begin position="140"/>
        <end position="160"/>
    </location>
</feature>
<feature type="region of interest" description="Disordered" evidence="7">
    <location>
        <begin position="517"/>
        <end position="541"/>
    </location>
</feature>
<gene>
    <name evidence="9" type="ORF">MICPUN_56114</name>
</gene>
<comment type="similarity">
    <text evidence="2">Belongs to the major facilitator superfamily. Folate-biopterin transporter (TC 2.A.71) family.</text>
</comment>
<dbReference type="SUPFAM" id="SSF103473">
    <property type="entry name" value="MFS general substrate transporter"/>
    <property type="match status" value="1"/>
</dbReference>
<dbReference type="Proteomes" id="UP000002009">
    <property type="component" value="Chromosome 2"/>
</dbReference>
<feature type="transmembrane region" description="Helical" evidence="8">
    <location>
        <begin position="303"/>
        <end position="325"/>
    </location>
</feature>
<comment type="subcellular location">
    <subcellularLocation>
        <location evidence="1">Membrane</location>
        <topology evidence="1">Multi-pass membrane protein</topology>
    </subcellularLocation>
</comment>
<evidence type="ECO:0000256" key="2">
    <source>
        <dbReference type="ARBA" id="ARBA00007015"/>
    </source>
</evidence>
<feature type="transmembrane region" description="Helical" evidence="8">
    <location>
        <begin position="113"/>
        <end position="134"/>
    </location>
</feature>
<dbReference type="AlphaFoldDB" id="C1DXZ7"/>
<dbReference type="GeneID" id="8240793"/>
<keyword evidence="4 8" id="KW-0812">Transmembrane</keyword>
<feature type="transmembrane region" description="Helical" evidence="8">
    <location>
        <begin position="250"/>
        <end position="269"/>
    </location>
</feature>
<feature type="transmembrane region" description="Helical" evidence="8">
    <location>
        <begin position="374"/>
        <end position="394"/>
    </location>
</feature>
<feature type="transmembrane region" description="Helical" evidence="8">
    <location>
        <begin position="485"/>
        <end position="508"/>
    </location>
</feature>
<dbReference type="InterPro" id="IPR004324">
    <property type="entry name" value="FBT"/>
</dbReference>
<feature type="transmembrane region" description="Helical" evidence="8">
    <location>
        <begin position="208"/>
        <end position="229"/>
    </location>
</feature>
<dbReference type="EMBL" id="CP001323">
    <property type="protein sequence ID" value="ACO61340.1"/>
    <property type="molecule type" value="Genomic_DNA"/>
</dbReference>
<dbReference type="STRING" id="296587.C1DXZ7"/>
<feature type="transmembrane region" description="Helical" evidence="8">
    <location>
        <begin position="181"/>
        <end position="202"/>
    </location>
</feature>
<organism evidence="9 10">
    <name type="scientific">Micromonas commoda (strain RCC299 / NOUM17 / CCMP2709)</name>
    <name type="common">Picoplanktonic green alga</name>
    <dbReference type="NCBI Taxonomy" id="296587"/>
    <lineage>
        <taxon>Eukaryota</taxon>
        <taxon>Viridiplantae</taxon>
        <taxon>Chlorophyta</taxon>
        <taxon>Mamiellophyceae</taxon>
        <taxon>Mamiellales</taxon>
        <taxon>Mamiellaceae</taxon>
        <taxon>Micromonas</taxon>
    </lineage>
</organism>
<dbReference type="OrthoDB" id="754047at2759"/>
<feature type="transmembrane region" description="Helical" evidence="8">
    <location>
        <begin position="406"/>
        <end position="431"/>
    </location>
</feature>
<evidence type="ECO:0000313" key="10">
    <source>
        <dbReference type="Proteomes" id="UP000002009"/>
    </source>
</evidence>
<dbReference type="Pfam" id="PF03092">
    <property type="entry name" value="BT1"/>
    <property type="match status" value="1"/>
</dbReference>
<feature type="transmembrane region" description="Helical" evidence="8">
    <location>
        <begin position="340"/>
        <end position="362"/>
    </location>
</feature>
<proteinExistence type="inferred from homology"/>
<dbReference type="GO" id="GO:0016020">
    <property type="term" value="C:membrane"/>
    <property type="evidence" value="ECO:0007669"/>
    <property type="project" value="UniProtKB-SubCell"/>
</dbReference>
<keyword evidence="3" id="KW-0813">Transport</keyword>
<name>C1DXZ7_MICCC</name>
<evidence type="ECO:0000256" key="6">
    <source>
        <dbReference type="ARBA" id="ARBA00023136"/>
    </source>
</evidence>
<dbReference type="KEGG" id="mis:MICPUN_56114"/>
<keyword evidence="6 8" id="KW-0472">Membrane</keyword>
<dbReference type="RefSeq" id="XP_002500082.1">
    <property type="nucleotide sequence ID" value="XM_002500036.1"/>
</dbReference>
<evidence type="ECO:0000256" key="8">
    <source>
        <dbReference type="SAM" id="Phobius"/>
    </source>
</evidence>
<sequence>MDGEKLGDGSKGAMSLTERACYPYVAGKRWLLGLVDTVGYQLVTFIISCHFCLKGTTLGLVGQAGLPFAQKVLKLSAQESQRYGIVAAFPWSIKPLVGMISDVLPIAGYNKRYYCFISSILGAGAITYLAAMPLDSSSALTYVAAMVLINLQVSVVDLLTEGKYTETMARVPEASSDIVSFVWLTVSWGGLLATAISFFVLQTEKYHVMFWCALPFSLQAVFTSFFGLLPEVKLAVSKLDLDLLTKHRDMFLMGTFMGCLSVALAVTQLATENMYVEFGVTLGVASVLSVSMFFFMEKRLAKATLFLFLTNTVSVSFGSAMQYWFTVDETCNPGGPHFDYLFFTVYTSVIAQVFNALGIYLFNVYLSKFRMRSALIVSALISSTASLGDFAMVMRWNLRWGIPDRWFYLIGDTILEPIVLMMAFMPSTVLISKMCPKNMEATTFAILASFSNLGGALSSSFGVFAMQAAGIKTDVESGQCDFSNLPWLIVVCGMCLPLVAVPLTFVLIPDIDMSDNLKEEEGLPEPGGDKAGEKTPLIKKE</sequence>
<dbReference type="OMA" id="AVYINIA"/>
<feature type="transmembrane region" description="Helical" evidence="8">
    <location>
        <begin position="443"/>
        <end position="465"/>
    </location>
</feature>
<feature type="transmembrane region" description="Helical" evidence="8">
    <location>
        <begin position="275"/>
        <end position="296"/>
    </location>
</feature>
<accession>C1DXZ7</accession>
<dbReference type="InParanoid" id="C1DXZ7"/>
<dbReference type="PANTHER" id="PTHR31585:SF51">
    <property type="entry name" value="TRANSPORTER, PUTATIVE-RELATED"/>
    <property type="match status" value="1"/>
</dbReference>
<evidence type="ECO:0000256" key="7">
    <source>
        <dbReference type="SAM" id="MobiDB-lite"/>
    </source>
</evidence>
<evidence type="ECO:0000256" key="5">
    <source>
        <dbReference type="ARBA" id="ARBA00022989"/>
    </source>
</evidence>